<keyword evidence="2" id="KW-1185">Reference proteome</keyword>
<dbReference type="EMBL" id="JAVRHP010000030">
    <property type="protein sequence ID" value="MDT0650021.1"/>
    <property type="molecule type" value="Genomic_DNA"/>
</dbReference>
<protein>
    <submittedName>
        <fullName evidence="1">PIG-L family deacetylase</fullName>
        <ecNumber evidence="1">3.5.1.-</ecNumber>
    </submittedName>
</protein>
<dbReference type="InterPro" id="IPR029062">
    <property type="entry name" value="Class_I_gatase-like"/>
</dbReference>
<dbReference type="EC" id="3.5.1.-" evidence="1"/>
<organism evidence="1 2">
    <name type="scientific">Autumnicola edwardsiae</name>
    <dbReference type="NCBI Taxonomy" id="3075594"/>
    <lineage>
        <taxon>Bacteria</taxon>
        <taxon>Pseudomonadati</taxon>
        <taxon>Bacteroidota</taxon>
        <taxon>Flavobacteriia</taxon>
        <taxon>Flavobacteriales</taxon>
        <taxon>Flavobacteriaceae</taxon>
        <taxon>Autumnicola</taxon>
    </lineage>
</organism>
<dbReference type="Proteomes" id="UP001248819">
    <property type="component" value="Unassembled WGS sequence"/>
</dbReference>
<comment type="caution">
    <text evidence="1">The sequence shown here is derived from an EMBL/GenBank/DDBJ whole genome shotgun (WGS) entry which is preliminary data.</text>
</comment>
<reference evidence="1 2" key="1">
    <citation type="submission" date="2023-09" db="EMBL/GenBank/DDBJ databases">
        <authorList>
            <person name="Rey-Velasco X."/>
        </authorList>
    </citation>
    <scope>NUCLEOTIDE SEQUENCE [LARGE SCALE GENOMIC DNA]</scope>
    <source>
        <strain evidence="1 2">F297</strain>
    </source>
</reference>
<dbReference type="SUPFAM" id="SSF102588">
    <property type="entry name" value="LmbE-like"/>
    <property type="match status" value="1"/>
</dbReference>
<dbReference type="Gene3D" id="3.40.50.10320">
    <property type="entry name" value="LmbE-like"/>
    <property type="match status" value="1"/>
</dbReference>
<dbReference type="InterPro" id="IPR024078">
    <property type="entry name" value="LmbE-like_dom_sf"/>
</dbReference>
<name>A0ABU3CUR1_9FLAO</name>
<dbReference type="InterPro" id="IPR003737">
    <property type="entry name" value="GlcNAc_PI_deacetylase-related"/>
</dbReference>
<evidence type="ECO:0000313" key="1">
    <source>
        <dbReference type="EMBL" id="MDT0650021.1"/>
    </source>
</evidence>
<dbReference type="GO" id="GO:0016787">
    <property type="term" value="F:hydrolase activity"/>
    <property type="evidence" value="ECO:0007669"/>
    <property type="project" value="UniProtKB-KW"/>
</dbReference>
<sequence>MRKFLSLLILFFLFSEIHSQAPKKLSASEIFHEIQQLNFLGSVLYLAAHPDDENTRLISYLSNEKNARTAYLSLTRGDGGQNLIGSQIREELGVIRTQELLAARRIDGGQQFFTRANDFGYSKTPGETLEIWNKEEVLSDVVWVIRKFKPDVIINRFDHRTPGTTHGHHTSSAILSVEAFELADDKDVFPDQLKFTKTHQPQRLFFNTSPWFYGSQEAFEEASKQNLLKFDTGVYFPLKGLSNPEIAALSRSQHRSQGFGSTGSRGVQEEYLELIKGEMPEGKEDIFEGINTSWSRIEGGAEIGEILNAVKDNFNFTNPAASLPRLIAAYRLIKELKNEHWREIKSEEIKNIIAASAGLYLEAVAGTSAAIPSEEIPVRFEAINRSDFAITLQKVELSPNNSSLEPAVTLKNNNGWSEELVLKIPEDSKATSPYWLNEEGSTGMYKVENRQLIGLPETPASTKATFYLDFNGTEIPFSKEVIYKYNDNVYGETYRSFEIIPPVSVEFEENVIIFASAQKRQISAKIVSGKENLQGTLALDLGEGWKIESVTRNFSIAQKGGSVTLNFSITPPVDESETYIIPKAEVEGKIYSEKTVHIDYEHIPYQTLVLPSKLKVAKLNINKKGQQIGYIEGAGDVVPESLEQIGYKVTRISPAGISEASLKRFDAVVVGIRAYNIVEELRYKQAALLNYVKNGGNLIVQYNTNRGLKIDNIAPYNLELSRDRVTEEEAEVNFLAEDHSLLNYPNKITTGDFENWVQERGLYFPNAWAPEFTPVLSMNDKGETPKDGSLLVAKYGQGYYIYTGISFFRQFPAGVPGAYKLFANMISIGN</sequence>
<gene>
    <name evidence="1" type="ORF">RM529_07690</name>
</gene>
<accession>A0ABU3CUR1</accession>
<proteinExistence type="predicted"/>
<dbReference type="SUPFAM" id="SSF52317">
    <property type="entry name" value="Class I glutamine amidotransferase-like"/>
    <property type="match status" value="1"/>
</dbReference>
<dbReference type="RefSeq" id="WP_311484221.1">
    <property type="nucleotide sequence ID" value="NZ_JAVRHP010000030.1"/>
</dbReference>
<evidence type="ECO:0000313" key="2">
    <source>
        <dbReference type="Proteomes" id="UP001248819"/>
    </source>
</evidence>
<keyword evidence="1" id="KW-0378">Hydrolase</keyword>
<dbReference type="Pfam" id="PF02585">
    <property type="entry name" value="PIG-L"/>
    <property type="match status" value="1"/>
</dbReference>